<dbReference type="Proteomes" id="UP000050865">
    <property type="component" value="Unassembled WGS sequence"/>
</dbReference>
<dbReference type="PANTHER" id="PTHR12598">
    <property type="entry name" value="COPPER HOMEOSTASIS PROTEIN CUTC"/>
    <property type="match status" value="1"/>
</dbReference>
<comment type="subcellular location">
    <subcellularLocation>
        <location evidence="3">Cytoplasm</location>
    </subcellularLocation>
</comment>
<accession>A0A0R2EWG8</accession>
<protein>
    <recommendedName>
        <fullName evidence="3">PF03932 family protein CutC</fullName>
    </recommendedName>
</protein>
<evidence type="ECO:0000256" key="2">
    <source>
        <dbReference type="ARBA" id="ARBA00022490"/>
    </source>
</evidence>
<gene>
    <name evidence="3" type="primary">cutC</name>
    <name evidence="4" type="ORF">FC75_GL000083</name>
</gene>
<dbReference type="HAMAP" id="MF_00795">
    <property type="entry name" value="CutC"/>
    <property type="match status" value="1"/>
</dbReference>
<name>A0A0R2EWG8_9LACO</name>
<evidence type="ECO:0000313" key="4">
    <source>
        <dbReference type="EMBL" id="KRN20751.1"/>
    </source>
</evidence>
<comment type="similarity">
    <text evidence="1 3">Belongs to the CutC family.</text>
</comment>
<dbReference type="SUPFAM" id="SSF110395">
    <property type="entry name" value="CutC-like"/>
    <property type="match status" value="1"/>
</dbReference>
<comment type="caution">
    <text evidence="3">Once thought to be involved in copper homeostasis, experiments in E.coli have shown this is not the case.</text>
</comment>
<evidence type="ECO:0000256" key="1">
    <source>
        <dbReference type="ARBA" id="ARBA00007768"/>
    </source>
</evidence>
<comment type="caution">
    <text evidence="4">The sequence shown here is derived from an EMBL/GenBank/DDBJ whole genome shotgun (WGS) entry which is preliminary data.</text>
</comment>
<evidence type="ECO:0000313" key="5">
    <source>
        <dbReference type="Proteomes" id="UP000050865"/>
    </source>
</evidence>
<dbReference type="AlphaFoldDB" id="A0A0R2EWG8"/>
<sequence length="213" mass="22649">MLLKEACVENFTDIPAALRAGANRIELNDNLTVGGTTVSRGVMAEAIRYVHEHDAGIVCMIRPRSGNFVYTDTELKIMEADLFVAQELGADGVAFGALTKDHWLDEEAMENLIGAAGGMNVVMHMAFDEIPAARQQAAIDWLAAHDVSRILTHGGPLSVPIAQTVPHLQELVKMAAGKLEILPGGGVTAANVDEITAAIGVKQAHGTKVVTFK</sequence>
<dbReference type="InterPro" id="IPR036822">
    <property type="entry name" value="CutC-like_dom_sf"/>
</dbReference>
<dbReference type="STRING" id="1423730.FC75_GL000083"/>
<dbReference type="EMBL" id="AYZJ01000067">
    <property type="protein sequence ID" value="KRN20751.1"/>
    <property type="molecule type" value="Genomic_DNA"/>
</dbReference>
<evidence type="ECO:0000256" key="3">
    <source>
        <dbReference type="HAMAP-Rule" id="MF_00795"/>
    </source>
</evidence>
<dbReference type="OrthoDB" id="9815677at2"/>
<dbReference type="GO" id="GO:0005737">
    <property type="term" value="C:cytoplasm"/>
    <property type="evidence" value="ECO:0007669"/>
    <property type="project" value="UniProtKB-SubCell"/>
</dbReference>
<reference evidence="4 5" key="1">
    <citation type="journal article" date="2015" name="Genome Announc.">
        <title>Expanding the biotechnology potential of lactobacilli through comparative genomics of 213 strains and associated genera.</title>
        <authorList>
            <person name="Sun Z."/>
            <person name="Harris H.M."/>
            <person name="McCann A."/>
            <person name="Guo C."/>
            <person name="Argimon S."/>
            <person name="Zhang W."/>
            <person name="Yang X."/>
            <person name="Jeffery I.B."/>
            <person name="Cooney J.C."/>
            <person name="Kagawa T.F."/>
            <person name="Liu W."/>
            <person name="Song Y."/>
            <person name="Salvetti E."/>
            <person name="Wrobel A."/>
            <person name="Rasinkangas P."/>
            <person name="Parkhill J."/>
            <person name="Rea M.C."/>
            <person name="O'Sullivan O."/>
            <person name="Ritari J."/>
            <person name="Douillard F.P."/>
            <person name="Paul Ross R."/>
            <person name="Yang R."/>
            <person name="Briner A.E."/>
            <person name="Felis G.E."/>
            <person name="de Vos W.M."/>
            <person name="Barrangou R."/>
            <person name="Klaenhammer T.R."/>
            <person name="Caufield P.W."/>
            <person name="Cui Y."/>
            <person name="Zhang H."/>
            <person name="O'Toole P.W."/>
        </authorList>
    </citation>
    <scope>NUCLEOTIDE SEQUENCE [LARGE SCALE GENOMIC DNA]</scope>
    <source>
        <strain evidence="4 5">DSM 22697</strain>
    </source>
</reference>
<organism evidence="4 5">
    <name type="scientific">Lacticaseibacillus camelliae DSM 22697 = JCM 13995</name>
    <dbReference type="NCBI Taxonomy" id="1423730"/>
    <lineage>
        <taxon>Bacteria</taxon>
        <taxon>Bacillati</taxon>
        <taxon>Bacillota</taxon>
        <taxon>Bacilli</taxon>
        <taxon>Lactobacillales</taxon>
        <taxon>Lactobacillaceae</taxon>
        <taxon>Lacticaseibacillus</taxon>
    </lineage>
</organism>
<dbReference type="InterPro" id="IPR005627">
    <property type="entry name" value="CutC-like"/>
</dbReference>
<dbReference type="GO" id="GO:0005507">
    <property type="term" value="F:copper ion binding"/>
    <property type="evidence" value="ECO:0007669"/>
    <property type="project" value="TreeGrafter"/>
</dbReference>
<dbReference type="PANTHER" id="PTHR12598:SF0">
    <property type="entry name" value="COPPER HOMEOSTASIS PROTEIN CUTC HOMOLOG"/>
    <property type="match status" value="1"/>
</dbReference>
<dbReference type="Gene3D" id="3.20.20.380">
    <property type="entry name" value="Copper homeostasis (CutC) domain"/>
    <property type="match status" value="1"/>
</dbReference>
<keyword evidence="2 3" id="KW-0963">Cytoplasm</keyword>
<dbReference type="PATRIC" id="fig|1423730.4.peg.88"/>
<keyword evidence="5" id="KW-1185">Reference proteome</keyword>
<dbReference type="Pfam" id="PF03932">
    <property type="entry name" value="CutC"/>
    <property type="match status" value="1"/>
</dbReference>
<dbReference type="FunFam" id="3.20.20.380:FF:000003">
    <property type="entry name" value="Copper homeostasis protein CutC"/>
    <property type="match status" value="1"/>
</dbReference>
<proteinExistence type="inferred from homology"/>